<feature type="region of interest" description="Disordered" evidence="1">
    <location>
        <begin position="1"/>
        <end position="89"/>
    </location>
</feature>
<dbReference type="HOGENOM" id="CLU_1876095_0_0_1"/>
<evidence type="ECO:0000313" key="2">
    <source>
        <dbReference type="EMBL" id="KIJ12072.1"/>
    </source>
</evidence>
<feature type="compositionally biased region" description="Low complexity" evidence="1">
    <location>
        <begin position="80"/>
        <end position="89"/>
    </location>
</feature>
<proteinExistence type="predicted"/>
<accession>A0A0C9TWK8</accession>
<organism evidence="2 3">
    <name type="scientific">Paxillus involutus ATCC 200175</name>
    <dbReference type="NCBI Taxonomy" id="664439"/>
    <lineage>
        <taxon>Eukaryota</taxon>
        <taxon>Fungi</taxon>
        <taxon>Dikarya</taxon>
        <taxon>Basidiomycota</taxon>
        <taxon>Agaricomycotina</taxon>
        <taxon>Agaricomycetes</taxon>
        <taxon>Agaricomycetidae</taxon>
        <taxon>Boletales</taxon>
        <taxon>Paxilineae</taxon>
        <taxon>Paxillaceae</taxon>
        <taxon>Paxillus</taxon>
    </lineage>
</organism>
<reference evidence="2 3" key="1">
    <citation type="submission" date="2014-06" db="EMBL/GenBank/DDBJ databases">
        <authorList>
            <consortium name="DOE Joint Genome Institute"/>
            <person name="Kuo A."/>
            <person name="Kohler A."/>
            <person name="Nagy L.G."/>
            <person name="Floudas D."/>
            <person name="Copeland A."/>
            <person name="Barry K.W."/>
            <person name="Cichocki N."/>
            <person name="Veneault-Fourrey C."/>
            <person name="LaButti K."/>
            <person name="Lindquist E.A."/>
            <person name="Lipzen A."/>
            <person name="Lundell T."/>
            <person name="Morin E."/>
            <person name="Murat C."/>
            <person name="Sun H."/>
            <person name="Tunlid A."/>
            <person name="Henrissat B."/>
            <person name="Grigoriev I.V."/>
            <person name="Hibbett D.S."/>
            <person name="Martin F."/>
            <person name="Nordberg H.P."/>
            <person name="Cantor M.N."/>
            <person name="Hua S.X."/>
        </authorList>
    </citation>
    <scope>NUCLEOTIDE SEQUENCE [LARGE SCALE GENOMIC DNA]</scope>
    <source>
        <strain evidence="2 3">ATCC 200175</strain>
    </source>
</reference>
<dbReference type="EMBL" id="KN819369">
    <property type="protein sequence ID" value="KIJ12072.1"/>
    <property type="molecule type" value="Genomic_DNA"/>
</dbReference>
<evidence type="ECO:0000313" key="3">
    <source>
        <dbReference type="Proteomes" id="UP000053647"/>
    </source>
</evidence>
<protein>
    <submittedName>
        <fullName evidence="2">Uncharacterized protein</fullName>
    </submittedName>
</protein>
<sequence length="136" mass="14578">MANNKKVLSAHASAPSLPEQNEPRRSRQNNTSKGGVRQQLEKVADTIDQPQQVPRQRKPSQKSRKAKNSTKDVMTEGSKSGPSVQPAVAAPQAGVPVFSVPEPKLHRTAAGSRFGLQILASGPASFIGTQPVQDYE</sequence>
<dbReference type="Proteomes" id="UP000053647">
    <property type="component" value="Unassembled WGS sequence"/>
</dbReference>
<evidence type="ECO:0000256" key="1">
    <source>
        <dbReference type="SAM" id="MobiDB-lite"/>
    </source>
</evidence>
<feature type="compositionally biased region" description="Basic residues" evidence="1">
    <location>
        <begin position="55"/>
        <end position="68"/>
    </location>
</feature>
<gene>
    <name evidence="2" type="ORF">PAXINDRAFT_157056</name>
</gene>
<dbReference type="AlphaFoldDB" id="A0A0C9TWK8"/>
<name>A0A0C9TWK8_PAXIN</name>
<reference evidence="3" key="2">
    <citation type="submission" date="2015-01" db="EMBL/GenBank/DDBJ databases">
        <title>Evolutionary Origins and Diversification of the Mycorrhizal Mutualists.</title>
        <authorList>
            <consortium name="DOE Joint Genome Institute"/>
            <consortium name="Mycorrhizal Genomics Consortium"/>
            <person name="Kohler A."/>
            <person name="Kuo A."/>
            <person name="Nagy L.G."/>
            <person name="Floudas D."/>
            <person name="Copeland A."/>
            <person name="Barry K.W."/>
            <person name="Cichocki N."/>
            <person name="Veneault-Fourrey C."/>
            <person name="LaButti K."/>
            <person name="Lindquist E.A."/>
            <person name="Lipzen A."/>
            <person name="Lundell T."/>
            <person name="Morin E."/>
            <person name="Murat C."/>
            <person name="Riley R."/>
            <person name="Ohm R."/>
            <person name="Sun H."/>
            <person name="Tunlid A."/>
            <person name="Henrissat B."/>
            <person name="Grigoriev I.V."/>
            <person name="Hibbett D.S."/>
            <person name="Martin F."/>
        </authorList>
    </citation>
    <scope>NUCLEOTIDE SEQUENCE [LARGE SCALE GENOMIC DNA]</scope>
    <source>
        <strain evidence="3">ATCC 200175</strain>
    </source>
</reference>
<keyword evidence="3" id="KW-1185">Reference proteome</keyword>